<reference evidence="1" key="1">
    <citation type="submission" date="2018-05" db="EMBL/GenBank/DDBJ databases">
        <authorList>
            <person name="Lanie J.A."/>
            <person name="Ng W.-L."/>
            <person name="Kazmierczak K.M."/>
            <person name="Andrzejewski T.M."/>
            <person name="Davidsen T.M."/>
            <person name="Wayne K.J."/>
            <person name="Tettelin H."/>
            <person name="Glass J.I."/>
            <person name="Rusch D."/>
            <person name="Podicherti R."/>
            <person name="Tsui H.-C.T."/>
            <person name="Winkler M.E."/>
        </authorList>
    </citation>
    <scope>NUCLEOTIDE SEQUENCE</scope>
</reference>
<proteinExistence type="predicted"/>
<dbReference type="AlphaFoldDB" id="A0A381WYZ0"/>
<gene>
    <name evidence="1" type="ORF">METZ01_LOCUS110027</name>
</gene>
<sequence length="63" mass="7086">MFKVTIKPITEIGKAAAQEVVDHGFILKLGNAFRHFSTFPEAEQFARPFVGSKNHDIQIIKTD</sequence>
<dbReference type="EMBL" id="UINC01013195">
    <property type="protein sequence ID" value="SVA57173.1"/>
    <property type="molecule type" value="Genomic_DNA"/>
</dbReference>
<name>A0A381WYZ0_9ZZZZ</name>
<evidence type="ECO:0000313" key="1">
    <source>
        <dbReference type="EMBL" id="SVA57173.1"/>
    </source>
</evidence>
<accession>A0A381WYZ0</accession>
<organism evidence="1">
    <name type="scientific">marine metagenome</name>
    <dbReference type="NCBI Taxonomy" id="408172"/>
    <lineage>
        <taxon>unclassified sequences</taxon>
        <taxon>metagenomes</taxon>
        <taxon>ecological metagenomes</taxon>
    </lineage>
</organism>
<protein>
    <submittedName>
        <fullName evidence="1">Uncharacterized protein</fullName>
    </submittedName>
</protein>